<accession>A0A0F9V391</accession>
<proteinExistence type="predicted"/>
<dbReference type="EMBL" id="LAZR01000051">
    <property type="protein sequence ID" value="KKN98444.1"/>
    <property type="molecule type" value="Genomic_DNA"/>
</dbReference>
<comment type="caution">
    <text evidence="1">The sequence shown here is derived from an EMBL/GenBank/DDBJ whole genome shotgun (WGS) entry which is preliminary data.</text>
</comment>
<dbReference type="AlphaFoldDB" id="A0A0F9V391"/>
<gene>
    <name evidence="1" type="ORF">LCGC14_0145460</name>
</gene>
<sequence length="80" mass="9264">MKRQEANKLLAKMLSELVDKNPDLRFGQILRNFGFVYETSVKINPQLPAIETETVYWKDEFYLESEDLAKRIIGPTDISG</sequence>
<reference evidence="1" key="1">
    <citation type="journal article" date="2015" name="Nature">
        <title>Complex archaea that bridge the gap between prokaryotes and eukaryotes.</title>
        <authorList>
            <person name="Spang A."/>
            <person name="Saw J.H."/>
            <person name="Jorgensen S.L."/>
            <person name="Zaremba-Niedzwiedzka K."/>
            <person name="Martijn J."/>
            <person name="Lind A.E."/>
            <person name="van Eijk R."/>
            <person name="Schleper C."/>
            <person name="Guy L."/>
            <person name="Ettema T.J."/>
        </authorList>
    </citation>
    <scope>NUCLEOTIDE SEQUENCE</scope>
</reference>
<organism evidence="1">
    <name type="scientific">marine sediment metagenome</name>
    <dbReference type="NCBI Taxonomy" id="412755"/>
    <lineage>
        <taxon>unclassified sequences</taxon>
        <taxon>metagenomes</taxon>
        <taxon>ecological metagenomes</taxon>
    </lineage>
</organism>
<evidence type="ECO:0000313" key="1">
    <source>
        <dbReference type="EMBL" id="KKN98444.1"/>
    </source>
</evidence>
<name>A0A0F9V391_9ZZZZ</name>
<protein>
    <submittedName>
        <fullName evidence="1">Uncharacterized protein</fullName>
    </submittedName>
</protein>